<dbReference type="PANTHER" id="PTHR43005:SF2">
    <property type="entry name" value="INTEGRAL MEMBRANE SUGAR TRANSPORT PROTEIN"/>
    <property type="match status" value="1"/>
</dbReference>
<dbReference type="InterPro" id="IPR000515">
    <property type="entry name" value="MetI-like"/>
</dbReference>
<dbReference type="InterPro" id="IPR035906">
    <property type="entry name" value="MetI-like_sf"/>
</dbReference>
<evidence type="ECO:0000256" key="7">
    <source>
        <dbReference type="RuleBase" id="RU363032"/>
    </source>
</evidence>
<dbReference type="SUPFAM" id="SSF161098">
    <property type="entry name" value="MetI-like"/>
    <property type="match status" value="1"/>
</dbReference>
<name>A0ABP9I4J2_9ACTN</name>
<feature type="transmembrane region" description="Helical" evidence="7">
    <location>
        <begin position="284"/>
        <end position="308"/>
    </location>
</feature>
<gene>
    <name evidence="10" type="ORF">GCM10023225_27300</name>
</gene>
<keyword evidence="11" id="KW-1185">Reference proteome</keyword>
<keyword evidence="4 7" id="KW-0812">Transmembrane</keyword>
<keyword evidence="5 7" id="KW-1133">Transmembrane helix</keyword>
<comment type="caution">
    <text evidence="10">The sequence shown here is derived from an EMBL/GenBank/DDBJ whole genome shotgun (WGS) entry which is preliminary data.</text>
</comment>
<keyword evidence="2 7" id="KW-0813">Transport</keyword>
<evidence type="ECO:0000256" key="5">
    <source>
        <dbReference type="ARBA" id="ARBA00022989"/>
    </source>
</evidence>
<keyword evidence="3" id="KW-1003">Cell membrane</keyword>
<evidence type="ECO:0000256" key="6">
    <source>
        <dbReference type="ARBA" id="ARBA00023136"/>
    </source>
</evidence>
<comment type="subcellular location">
    <subcellularLocation>
        <location evidence="1 7">Cell membrane</location>
        <topology evidence="1 7">Multi-pass membrane protein</topology>
    </subcellularLocation>
</comment>
<feature type="transmembrane region" description="Helical" evidence="7">
    <location>
        <begin position="129"/>
        <end position="149"/>
    </location>
</feature>
<evidence type="ECO:0000256" key="4">
    <source>
        <dbReference type="ARBA" id="ARBA00022692"/>
    </source>
</evidence>
<dbReference type="Proteomes" id="UP001501195">
    <property type="component" value="Unassembled WGS sequence"/>
</dbReference>
<evidence type="ECO:0000256" key="1">
    <source>
        <dbReference type="ARBA" id="ARBA00004651"/>
    </source>
</evidence>
<feature type="compositionally biased region" description="Low complexity" evidence="8">
    <location>
        <begin position="1"/>
        <end position="11"/>
    </location>
</feature>
<dbReference type="EMBL" id="BAABIL010000451">
    <property type="protein sequence ID" value="GAA4988042.1"/>
    <property type="molecule type" value="Genomic_DNA"/>
</dbReference>
<feature type="domain" description="ABC transmembrane type-1" evidence="9">
    <location>
        <begin position="92"/>
        <end position="307"/>
    </location>
</feature>
<evidence type="ECO:0000256" key="8">
    <source>
        <dbReference type="SAM" id="MobiDB-lite"/>
    </source>
</evidence>
<dbReference type="Pfam" id="PF00528">
    <property type="entry name" value="BPD_transp_1"/>
    <property type="match status" value="1"/>
</dbReference>
<evidence type="ECO:0000313" key="11">
    <source>
        <dbReference type="Proteomes" id="UP001501195"/>
    </source>
</evidence>
<feature type="transmembrane region" description="Helical" evidence="7">
    <location>
        <begin position="179"/>
        <end position="201"/>
    </location>
</feature>
<keyword evidence="6 7" id="KW-0472">Membrane</keyword>
<dbReference type="Gene3D" id="1.10.3720.10">
    <property type="entry name" value="MetI-like"/>
    <property type="match status" value="1"/>
</dbReference>
<reference evidence="11" key="1">
    <citation type="journal article" date="2019" name="Int. J. Syst. Evol. Microbiol.">
        <title>The Global Catalogue of Microorganisms (GCM) 10K type strain sequencing project: providing services to taxonomists for standard genome sequencing and annotation.</title>
        <authorList>
            <consortium name="The Broad Institute Genomics Platform"/>
            <consortium name="The Broad Institute Genome Sequencing Center for Infectious Disease"/>
            <person name="Wu L."/>
            <person name="Ma J."/>
        </authorList>
    </citation>
    <scope>NUCLEOTIDE SEQUENCE [LARGE SCALE GENOMIC DNA]</scope>
    <source>
        <strain evidence="11">JCM 18126</strain>
    </source>
</reference>
<dbReference type="CDD" id="cd06261">
    <property type="entry name" value="TM_PBP2"/>
    <property type="match status" value="1"/>
</dbReference>
<accession>A0ABP9I4J2</accession>
<feature type="transmembrane region" description="Helical" evidence="7">
    <location>
        <begin position="31"/>
        <end position="53"/>
    </location>
</feature>
<evidence type="ECO:0000313" key="10">
    <source>
        <dbReference type="EMBL" id="GAA4988042.1"/>
    </source>
</evidence>
<evidence type="ECO:0000256" key="2">
    <source>
        <dbReference type="ARBA" id="ARBA00022448"/>
    </source>
</evidence>
<feature type="region of interest" description="Disordered" evidence="8">
    <location>
        <begin position="1"/>
        <end position="24"/>
    </location>
</feature>
<evidence type="ECO:0000259" key="9">
    <source>
        <dbReference type="PROSITE" id="PS50928"/>
    </source>
</evidence>
<dbReference type="PROSITE" id="PS50928">
    <property type="entry name" value="ABC_TM1"/>
    <property type="match status" value="1"/>
</dbReference>
<comment type="similarity">
    <text evidence="7">Belongs to the binding-protein-dependent transport system permease family.</text>
</comment>
<sequence>MAVLGTRATPAQGPPAPPGEERRRPVRRERWTPYLLLAPTALLIAVFLVYPIGTVVQYSLYKYNVTKPWANGFVGLDNYARMLEDPMFWDSLAFTAKWVVVEVGLQLVFGLALALIINETFVGRAVSRALVFSPWAVSGVLTTTIWLLIYNPTTGFGRYLADLGIGEYGTSPLIDSTSAFWAAVLAELWRGVPFFAILILADLQSVSGDLYEAAEVDGAGRLRRFWSVTLPHLKNAIILSTLLRAVWEFNNVDLLYTLTGGGPGNATMTLPLYVARTAVDAKEFGYGSALTMAAFAILAVFSVTYLWLVRAGREDKA</sequence>
<dbReference type="RefSeq" id="WP_345713187.1">
    <property type="nucleotide sequence ID" value="NZ_BAABIL010000451.1"/>
</dbReference>
<evidence type="ECO:0000256" key="3">
    <source>
        <dbReference type="ARBA" id="ARBA00022475"/>
    </source>
</evidence>
<feature type="transmembrane region" description="Helical" evidence="7">
    <location>
        <begin position="96"/>
        <end position="117"/>
    </location>
</feature>
<protein>
    <submittedName>
        <fullName evidence="10">Sugar ABC transporter permease</fullName>
    </submittedName>
</protein>
<dbReference type="PANTHER" id="PTHR43005">
    <property type="entry name" value="BLR7065 PROTEIN"/>
    <property type="match status" value="1"/>
</dbReference>
<organism evidence="10 11">
    <name type="scientific">Kineococcus glutinatus</name>
    <dbReference type="NCBI Taxonomy" id="1070872"/>
    <lineage>
        <taxon>Bacteria</taxon>
        <taxon>Bacillati</taxon>
        <taxon>Actinomycetota</taxon>
        <taxon>Actinomycetes</taxon>
        <taxon>Kineosporiales</taxon>
        <taxon>Kineosporiaceae</taxon>
        <taxon>Kineococcus</taxon>
    </lineage>
</organism>
<proteinExistence type="inferred from homology"/>